<dbReference type="AlphaFoldDB" id="A0A2D2Q3G3"/>
<dbReference type="Proteomes" id="UP000231057">
    <property type="component" value="Chromosome"/>
</dbReference>
<proteinExistence type="predicted"/>
<accession>A0A2D2Q3G3</accession>
<organism evidence="1 2">
    <name type="scientific">Parathermosynechococcus lividus PCC 6715</name>
    <dbReference type="NCBI Taxonomy" id="1917166"/>
    <lineage>
        <taxon>Bacteria</taxon>
        <taxon>Bacillati</taxon>
        <taxon>Cyanobacteriota</taxon>
        <taxon>Cyanophyceae</taxon>
        <taxon>Acaryochloridales</taxon>
        <taxon>Thermosynechococcaceae</taxon>
        <taxon>Parathermosynechococcus</taxon>
    </lineage>
</organism>
<dbReference type="NCBIfam" id="TIGR03492">
    <property type="entry name" value="lipid-A-disaccharide synthase-related protein"/>
    <property type="match status" value="1"/>
</dbReference>
<dbReference type="InterPro" id="IPR019994">
    <property type="entry name" value="Lipid-A-disac_synthase-rel_put"/>
</dbReference>
<reference evidence="2" key="2">
    <citation type="journal article" date="2022" name="Front. Microbiol.">
        <title>Comparative Genomic Analysis Revealed Distinct Molecular Components and Organization of CO2-Concentrating Mechanism in Thermophilic Cyanobacteria.</title>
        <authorList>
            <person name="Tang J."/>
            <person name="Zhou H."/>
            <person name="Yao D."/>
            <person name="Riaz S."/>
            <person name="You D."/>
            <person name="Klepacz-Smolka A."/>
            <person name="Daroch M."/>
        </authorList>
    </citation>
    <scope>NUCLEOTIDE SEQUENCE [LARGE SCALE GENOMIC DNA]</scope>
    <source>
        <strain evidence="2">PCC 6715</strain>
    </source>
</reference>
<keyword evidence="2" id="KW-1185">Reference proteome</keyword>
<dbReference type="EMBL" id="CP018092">
    <property type="protein sequence ID" value="ATS19046.1"/>
    <property type="molecule type" value="Genomic_DNA"/>
</dbReference>
<protein>
    <recommendedName>
        <fullName evidence="3">Lipid-A-disaccharide synthase</fullName>
    </recommendedName>
</protein>
<name>A0A2D2Q3G3_PARLV</name>
<dbReference type="OrthoDB" id="29253at2"/>
<gene>
    <name evidence="1" type="ORF">BRW62_10215</name>
</gene>
<evidence type="ECO:0000313" key="2">
    <source>
        <dbReference type="Proteomes" id="UP000231057"/>
    </source>
</evidence>
<dbReference type="PANTHER" id="PTHR39517">
    <property type="entry name" value="SLL0192 PROTEIN"/>
    <property type="match status" value="1"/>
</dbReference>
<dbReference type="PANTHER" id="PTHR39517:SF1">
    <property type="entry name" value="LIPID-A-DISACCHARIDE SYNTHASE"/>
    <property type="match status" value="1"/>
</dbReference>
<reference evidence="1 2" key="1">
    <citation type="submission" date="2016-11" db="EMBL/GenBank/DDBJ databases">
        <title>Complete genome sequence of thermophilic cyanobacteria strain Synechococcus sp. PCC6715.</title>
        <authorList>
            <person name="Tang J."/>
            <person name="Daroch M."/>
            <person name="Liang Y."/>
            <person name="Jiang D."/>
            <person name="Shah M."/>
        </authorList>
    </citation>
    <scope>NUCLEOTIDE SEQUENCE [LARGE SCALE GENOMIC DNA]</scope>
    <source>
        <strain evidence="1 2">PCC 6715</strain>
    </source>
</reference>
<evidence type="ECO:0000313" key="1">
    <source>
        <dbReference type="EMBL" id="ATS19046.1"/>
    </source>
</evidence>
<sequence>MSASRRRLLCVSNGHGEDAIATAILQPLQQGCPEMEMTALPLVGEGLAYQRCGIPLLQTGKTLPSGGFIYMDWRQLWQDLRAGLVSLLGQQFSALQQWSKDGGHVLAVGDVVPLLFAYLSGCPYSFVGTAKSDYYLDGAAWWGAGWAGSDYLPWEQWLLRSRRCWGVFPRDSRTAQGLQRLGIAANDCGNPMLDLVMPPPEPSPFHPKTIVLLPGSRAPEAYRNWQLILNSLIPYADEAIVLLAAISPGLEIGVFEESLGQWQGMPSPLAAAQARQYGHLQLILSQHHFREFLHWADGGIALAGTATEQAVGLGKPVITFAGQGPQFTRAFARRQQQLLGSSLYYLEDPRDAMPTLYRIWQDATQRQQAYNNGVERMGRAGAGARIAHALLQRLSAV</sequence>
<dbReference type="RefSeq" id="WP_099799389.1">
    <property type="nucleotide sequence ID" value="NZ_CP018092.1"/>
</dbReference>
<evidence type="ECO:0008006" key="3">
    <source>
        <dbReference type="Google" id="ProtNLM"/>
    </source>
</evidence>
<dbReference type="KEGG" id="slw:BRW62_10215"/>
<dbReference type="SUPFAM" id="SSF53756">
    <property type="entry name" value="UDP-Glycosyltransferase/glycogen phosphorylase"/>
    <property type="match status" value="1"/>
</dbReference>